<name>A0LKB2_SYNFM</name>
<sequence>MKQAALAGGGDFKDYRVGPEDLLQVGFLDAEKLSSEVRVDGEGRIRLLLVGDVEVSGLTPVEIARKLTRLYREGDYLRNPQIAVAVKEYRHQKVAVTGAVNKPDHYALIGPRTLLEVLGMAGGLSEKAGESVHVIRPRDGASASSAESLEPSASSGTQTVVVDLNRLLLKGATELNVPVRNGDVVFVPFAQTAFVLGAVTKPGGVLLQDNMTVTKAISQTGGLHIVLSSYHATILRVDEDGRRSTLPVDLGRITGGKQEDVALKANDIVYVHESPTRRFLFDIKMFLPGSVGLNPAAL</sequence>
<keyword evidence="11" id="KW-0472">Membrane</keyword>
<dbReference type="PANTHER" id="PTHR33619:SF3">
    <property type="entry name" value="POLYSACCHARIDE EXPORT PROTEIN GFCE-RELATED"/>
    <property type="match status" value="1"/>
</dbReference>
<evidence type="ECO:0000256" key="3">
    <source>
        <dbReference type="ARBA" id="ARBA00022448"/>
    </source>
</evidence>
<feature type="domain" description="SLBB" evidence="16">
    <location>
        <begin position="92"/>
        <end position="187"/>
    </location>
</feature>
<feature type="domain" description="SLBB" evidence="16">
    <location>
        <begin position="191"/>
        <end position="271"/>
    </location>
</feature>
<dbReference type="eggNOG" id="COG1596">
    <property type="taxonomic scope" value="Bacteria"/>
</dbReference>
<evidence type="ECO:0000256" key="10">
    <source>
        <dbReference type="ARBA" id="ARBA00023114"/>
    </source>
</evidence>
<reference evidence="17 18" key="1">
    <citation type="submission" date="2006-10" db="EMBL/GenBank/DDBJ databases">
        <title>Complete sequence of Syntrophobacter fumaroxidans MPOB.</title>
        <authorList>
            <consortium name="US DOE Joint Genome Institute"/>
            <person name="Copeland A."/>
            <person name="Lucas S."/>
            <person name="Lapidus A."/>
            <person name="Barry K."/>
            <person name="Detter J.C."/>
            <person name="Glavina del Rio T."/>
            <person name="Hammon N."/>
            <person name="Israni S."/>
            <person name="Pitluck S."/>
            <person name="Goltsman E.G."/>
            <person name="Martinez M."/>
            <person name="Schmutz J."/>
            <person name="Larimer F."/>
            <person name="Land M."/>
            <person name="Hauser L."/>
            <person name="Kyrpides N."/>
            <person name="Kim E."/>
            <person name="Boone D.R."/>
            <person name="Brockman F."/>
            <person name="Culley D."/>
            <person name="Ferry J."/>
            <person name="Gunsalus R."/>
            <person name="McInerney M.J."/>
            <person name="Morrison M."/>
            <person name="Plugge C."/>
            <person name="Rohlin L."/>
            <person name="Scholten J."/>
            <person name="Sieber J."/>
            <person name="Stams A.J.M."/>
            <person name="Worm P."/>
            <person name="Henstra A.M."/>
            <person name="Richardson P."/>
        </authorList>
    </citation>
    <scope>NUCLEOTIDE SEQUENCE [LARGE SCALE GENOMIC DNA]</scope>
    <source>
        <strain evidence="18">DSM 10017 / MPOB</strain>
    </source>
</reference>
<organism evidence="17 18">
    <name type="scientific">Syntrophobacter fumaroxidans (strain DSM 10017 / MPOB)</name>
    <dbReference type="NCBI Taxonomy" id="335543"/>
    <lineage>
        <taxon>Bacteria</taxon>
        <taxon>Pseudomonadati</taxon>
        <taxon>Thermodesulfobacteriota</taxon>
        <taxon>Syntrophobacteria</taxon>
        <taxon>Syntrophobacterales</taxon>
        <taxon>Syntrophobacteraceae</taxon>
        <taxon>Syntrophobacter</taxon>
    </lineage>
</organism>
<accession>A0LKB2</accession>
<dbReference type="GO" id="GO:0006811">
    <property type="term" value="P:monoatomic ion transport"/>
    <property type="evidence" value="ECO:0007669"/>
    <property type="project" value="UniProtKB-KW"/>
</dbReference>
<evidence type="ECO:0000259" key="15">
    <source>
        <dbReference type="Pfam" id="PF02563"/>
    </source>
</evidence>
<dbReference type="InterPro" id="IPR049712">
    <property type="entry name" value="Poly_export"/>
</dbReference>
<protein>
    <submittedName>
        <fullName evidence="17">Polysaccharide export protein</fullName>
    </submittedName>
</protein>
<dbReference type="InParanoid" id="A0LKB2"/>
<gene>
    <name evidence="17" type="ordered locus">Sfum_2182</name>
</gene>
<dbReference type="Proteomes" id="UP000001784">
    <property type="component" value="Chromosome"/>
</dbReference>
<dbReference type="GO" id="GO:0015288">
    <property type="term" value="F:porin activity"/>
    <property type="evidence" value="ECO:0007669"/>
    <property type="project" value="UniProtKB-KW"/>
</dbReference>
<dbReference type="GO" id="GO:0015159">
    <property type="term" value="F:polysaccharide transmembrane transporter activity"/>
    <property type="evidence" value="ECO:0007669"/>
    <property type="project" value="InterPro"/>
</dbReference>
<keyword evidence="8" id="KW-0625">Polysaccharide transport</keyword>
<feature type="domain" description="Polysaccharide export protein N-terminal" evidence="15">
    <location>
        <begin position="13"/>
        <end position="87"/>
    </location>
</feature>
<evidence type="ECO:0000313" key="18">
    <source>
        <dbReference type="Proteomes" id="UP000001784"/>
    </source>
</evidence>
<evidence type="ECO:0000256" key="8">
    <source>
        <dbReference type="ARBA" id="ARBA00023047"/>
    </source>
</evidence>
<dbReference type="Pfam" id="PF02563">
    <property type="entry name" value="Poly_export"/>
    <property type="match status" value="1"/>
</dbReference>
<evidence type="ECO:0000256" key="1">
    <source>
        <dbReference type="ARBA" id="ARBA00004571"/>
    </source>
</evidence>
<keyword evidence="7" id="KW-0732">Signal</keyword>
<dbReference type="GO" id="GO:0046930">
    <property type="term" value="C:pore complex"/>
    <property type="evidence" value="ECO:0007669"/>
    <property type="project" value="UniProtKB-KW"/>
</dbReference>
<keyword evidence="12" id="KW-0564">Palmitate</keyword>
<dbReference type="Gene3D" id="3.10.560.10">
    <property type="entry name" value="Outer membrane lipoprotein wza domain like"/>
    <property type="match status" value="2"/>
</dbReference>
<comment type="subcellular location">
    <subcellularLocation>
        <location evidence="1">Cell outer membrane</location>
        <topology evidence="1">Multi-pass membrane protein</topology>
    </subcellularLocation>
</comment>
<evidence type="ECO:0000313" key="17">
    <source>
        <dbReference type="EMBL" id="ABK17864.1"/>
    </source>
</evidence>
<proteinExistence type="inferred from homology"/>
<dbReference type="PANTHER" id="PTHR33619">
    <property type="entry name" value="POLYSACCHARIDE EXPORT PROTEIN GFCE-RELATED"/>
    <property type="match status" value="1"/>
</dbReference>
<evidence type="ECO:0000259" key="16">
    <source>
        <dbReference type="Pfam" id="PF22461"/>
    </source>
</evidence>
<evidence type="ECO:0000256" key="9">
    <source>
        <dbReference type="ARBA" id="ARBA00023065"/>
    </source>
</evidence>
<dbReference type="FunCoup" id="A0LKB2">
    <property type="interactions" value="108"/>
</dbReference>
<dbReference type="AlphaFoldDB" id="A0LKB2"/>
<evidence type="ECO:0000256" key="14">
    <source>
        <dbReference type="ARBA" id="ARBA00023288"/>
    </source>
</evidence>
<dbReference type="GO" id="GO:0009279">
    <property type="term" value="C:cell outer membrane"/>
    <property type="evidence" value="ECO:0007669"/>
    <property type="project" value="UniProtKB-SubCell"/>
</dbReference>
<dbReference type="InterPro" id="IPR054765">
    <property type="entry name" value="SLBB_dom"/>
</dbReference>
<keyword evidence="14" id="KW-0449">Lipoprotein</keyword>
<keyword evidence="3" id="KW-0813">Transport</keyword>
<keyword evidence="5" id="KW-0762">Sugar transport</keyword>
<keyword evidence="9" id="KW-0406">Ion transport</keyword>
<evidence type="ECO:0000256" key="2">
    <source>
        <dbReference type="ARBA" id="ARBA00009450"/>
    </source>
</evidence>
<evidence type="ECO:0000256" key="12">
    <source>
        <dbReference type="ARBA" id="ARBA00023139"/>
    </source>
</evidence>
<dbReference type="EMBL" id="CP000478">
    <property type="protein sequence ID" value="ABK17864.1"/>
    <property type="molecule type" value="Genomic_DNA"/>
</dbReference>
<dbReference type="Pfam" id="PF22461">
    <property type="entry name" value="SLBB_2"/>
    <property type="match status" value="2"/>
</dbReference>
<dbReference type="HOGENOM" id="CLU_038343_0_3_7"/>
<keyword evidence="13" id="KW-0998">Cell outer membrane</keyword>
<keyword evidence="10" id="KW-0626">Porin</keyword>
<evidence type="ECO:0000256" key="5">
    <source>
        <dbReference type="ARBA" id="ARBA00022597"/>
    </source>
</evidence>
<evidence type="ECO:0000256" key="4">
    <source>
        <dbReference type="ARBA" id="ARBA00022452"/>
    </source>
</evidence>
<keyword evidence="4" id="KW-1134">Transmembrane beta strand</keyword>
<evidence type="ECO:0000256" key="7">
    <source>
        <dbReference type="ARBA" id="ARBA00022729"/>
    </source>
</evidence>
<dbReference type="STRING" id="335543.Sfum_2182"/>
<dbReference type="InterPro" id="IPR003715">
    <property type="entry name" value="Poly_export_N"/>
</dbReference>
<evidence type="ECO:0000256" key="13">
    <source>
        <dbReference type="ARBA" id="ARBA00023237"/>
    </source>
</evidence>
<dbReference type="KEGG" id="sfu:Sfum_2182"/>
<keyword evidence="18" id="KW-1185">Reference proteome</keyword>
<evidence type="ECO:0000256" key="11">
    <source>
        <dbReference type="ARBA" id="ARBA00023136"/>
    </source>
</evidence>
<evidence type="ECO:0000256" key="6">
    <source>
        <dbReference type="ARBA" id="ARBA00022692"/>
    </source>
</evidence>
<comment type="similarity">
    <text evidence="2">Belongs to the BexD/CtrA/VexA family.</text>
</comment>
<keyword evidence="6" id="KW-0812">Transmembrane</keyword>